<comment type="caution">
    <text evidence="2">The sequence shown here is derived from an EMBL/GenBank/DDBJ whole genome shotgun (WGS) entry which is preliminary data.</text>
</comment>
<keyword evidence="3" id="KW-1185">Reference proteome</keyword>
<name>A0A9N7U1S2_PLEPL</name>
<accession>A0A9N7U1S2</accession>
<dbReference type="EMBL" id="CADEAL010000568">
    <property type="protein sequence ID" value="CAB1422189.1"/>
    <property type="molecule type" value="Genomic_DNA"/>
</dbReference>
<feature type="region of interest" description="Disordered" evidence="1">
    <location>
        <begin position="41"/>
        <end position="101"/>
    </location>
</feature>
<evidence type="ECO:0000256" key="1">
    <source>
        <dbReference type="SAM" id="MobiDB-lite"/>
    </source>
</evidence>
<sequence length="101" mass="10800">MAADRRALPVRPVVFLISGSATFHKQYKLVVISALLFSSLPHSSSRPDVSVRKHQPEAAAQGRPRADLPNTHLPCVRSAPPSTARHRPRGCAWGGGGVTGE</sequence>
<organism evidence="2 3">
    <name type="scientific">Pleuronectes platessa</name>
    <name type="common">European plaice</name>
    <dbReference type="NCBI Taxonomy" id="8262"/>
    <lineage>
        <taxon>Eukaryota</taxon>
        <taxon>Metazoa</taxon>
        <taxon>Chordata</taxon>
        <taxon>Craniata</taxon>
        <taxon>Vertebrata</taxon>
        <taxon>Euteleostomi</taxon>
        <taxon>Actinopterygii</taxon>
        <taxon>Neopterygii</taxon>
        <taxon>Teleostei</taxon>
        <taxon>Neoteleostei</taxon>
        <taxon>Acanthomorphata</taxon>
        <taxon>Carangaria</taxon>
        <taxon>Pleuronectiformes</taxon>
        <taxon>Pleuronectoidei</taxon>
        <taxon>Pleuronectidae</taxon>
        <taxon>Pleuronectes</taxon>
    </lineage>
</organism>
<reference evidence="2" key="1">
    <citation type="submission" date="2020-03" db="EMBL/GenBank/DDBJ databases">
        <authorList>
            <person name="Weist P."/>
        </authorList>
    </citation>
    <scope>NUCLEOTIDE SEQUENCE</scope>
</reference>
<evidence type="ECO:0000313" key="2">
    <source>
        <dbReference type="EMBL" id="CAB1422189.1"/>
    </source>
</evidence>
<dbReference type="AlphaFoldDB" id="A0A9N7U1S2"/>
<proteinExistence type="predicted"/>
<gene>
    <name evidence="2" type="ORF">PLEPLA_LOCUS10078</name>
</gene>
<feature type="compositionally biased region" description="Gly residues" evidence="1">
    <location>
        <begin position="92"/>
        <end position="101"/>
    </location>
</feature>
<dbReference type="Proteomes" id="UP001153269">
    <property type="component" value="Unassembled WGS sequence"/>
</dbReference>
<evidence type="ECO:0000313" key="3">
    <source>
        <dbReference type="Proteomes" id="UP001153269"/>
    </source>
</evidence>
<protein>
    <submittedName>
        <fullName evidence="2">Uncharacterized protein</fullName>
    </submittedName>
</protein>